<evidence type="ECO:0000259" key="1">
    <source>
        <dbReference type="Pfam" id="PF24924"/>
    </source>
</evidence>
<dbReference type="Proteomes" id="UP001341840">
    <property type="component" value="Unassembled WGS sequence"/>
</dbReference>
<dbReference type="Pfam" id="PF24924">
    <property type="entry name" value="DUF7745"/>
    <property type="match status" value="1"/>
</dbReference>
<evidence type="ECO:0000313" key="3">
    <source>
        <dbReference type="Proteomes" id="UP001341840"/>
    </source>
</evidence>
<gene>
    <name evidence="2" type="ORF">PIB30_103396</name>
</gene>
<accession>A0ABU6UXL5</accession>
<protein>
    <recommendedName>
        <fullName evidence="1">DUF7745 domain-containing protein</fullName>
    </recommendedName>
</protein>
<feature type="domain" description="DUF7745" evidence="1">
    <location>
        <begin position="26"/>
        <end position="59"/>
    </location>
</feature>
<sequence length="61" mass="6898">AAPRYYGMERRDREHRTKQIFMGMFMVSGKSFIASCGEIPNVPLMGPRGCISYTPTLVLDN</sequence>
<keyword evidence="3" id="KW-1185">Reference proteome</keyword>
<comment type="caution">
    <text evidence="2">The sequence shown here is derived from an EMBL/GenBank/DDBJ whole genome shotgun (WGS) entry which is preliminary data.</text>
</comment>
<name>A0ABU6UXL5_9FABA</name>
<evidence type="ECO:0000313" key="2">
    <source>
        <dbReference type="EMBL" id="MED6165829.1"/>
    </source>
</evidence>
<dbReference type="InterPro" id="IPR056647">
    <property type="entry name" value="DUF7745"/>
</dbReference>
<reference evidence="2 3" key="1">
    <citation type="journal article" date="2023" name="Plants (Basel)">
        <title>Bridging the Gap: Combining Genomics and Transcriptomics Approaches to Understand Stylosanthes scabra, an Orphan Legume from the Brazilian Caatinga.</title>
        <authorList>
            <person name="Ferreira-Neto J.R.C."/>
            <person name="da Silva M.D."/>
            <person name="Binneck E."/>
            <person name="de Melo N.F."/>
            <person name="da Silva R.H."/>
            <person name="de Melo A.L.T.M."/>
            <person name="Pandolfi V."/>
            <person name="Bustamante F.O."/>
            <person name="Brasileiro-Vidal A.C."/>
            <person name="Benko-Iseppon A.M."/>
        </authorList>
    </citation>
    <scope>NUCLEOTIDE SEQUENCE [LARGE SCALE GENOMIC DNA]</scope>
    <source>
        <tissue evidence="2">Leaves</tissue>
    </source>
</reference>
<dbReference type="EMBL" id="JASCZI010124182">
    <property type="protein sequence ID" value="MED6165829.1"/>
    <property type="molecule type" value="Genomic_DNA"/>
</dbReference>
<proteinExistence type="predicted"/>
<organism evidence="2 3">
    <name type="scientific">Stylosanthes scabra</name>
    <dbReference type="NCBI Taxonomy" id="79078"/>
    <lineage>
        <taxon>Eukaryota</taxon>
        <taxon>Viridiplantae</taxon>
        <taxon>Streptophyta</taxon>
        <taxon>Embryophyta</taxon>
        <taxon>Tracheophyta</taxon>
        <taxon>Spermatophyta</taxon>
        <taxon>Magnoliopsida</taxon>
        <taxon>eudicotyledons</taxon>
        <taxon>Gunneridae</taxon>
        <taxon>Pentapetalae</taxon>
        <taxon>rosids</taxon>
        <taxon>fabids</taxon>
        <taxon>Fabales</taxon>
        <taxon>Fabaceae</taxon>
        <taxon>Papilionoideae</taxon>
        <taxon>50 kb inversion clade</taxon>
        <taxon>dalbergioids sensu lato</taxon>
        <taxon>Dalbergieae</taxon>
        <taxon>Pterocarpus clade</taxon>
        <taxon>Stylosanthes</taxon>
    </lineage>
</organism>
<feature type="non-terminal residue" evidence="2">
    <location>
        <position position="1"/>
    </location>
</feature>